<dbReference type="Proteomes" id="UP000240608">
    <property type="component" value="Unassembled WGS sequence"/>
</dbReference>
<dbReference type="AlphaFoldDB" id="A0A2T4DSX8"/>
<dbReference type="EMBL" id="PYVU01000031">
    <property type="protein sequence ID" value="PTB96929.1"/>
    <property type="molecule type" value="Genomic_DNA"/>
</dbReference>
<name>A0A2T4DSX8_9BACT</name>
<gene>
    <name evidence="1" type="ORF">C9994_05250</name>
</gene>
<organism evidence="1 2">
    <name type="scientific">Marivirga lumbricoides</name>
    <dbReference type="NCBI Taxonomy" id="1046115"/>
    <lineage>
        <taxon>Bacteria</taxon>
        <taxon>Pseudomonadati</taxon>
        <taxon>Bacteroidota</taxon>
        <taxon>Cytophagia</taxon>
        <taxon>Cytophagales</taxon>
        <taxon>Marivirgaceae</taxon>
        <taxon>Marivirga</taxon>
    </lineage>
</organism>
<protein>
    <submittedName>
        <fullName evidence="1">Uncharacterized protein</fullName>
    </submittedName>
</protein>
<accession>A0A2T4DSX8</accession>
<proteinExistence type="predicted"/>
<evidence type="ECO:0000313" key="2">
    <source>
        <dbReference type="Proteomes" id="UP000240608"/>
    </source>
</evidence>
<comment type="caution">
    <text evidence="1">The sequence shown here is derived from an EMBL/GenBank/DDBJ whole genome shotgun (WGS) entry which is preliminary data.</text>
</comment>
<evidence type="ECO:0000313" key="1">
    <source>
        <dbReference type="EMBL" id="PTB96929.1"/>
    </source>
</evidence>
<sequence length="369" mass="40803">MSCHSSDDTDITPPEVNIEEAKLSDFPLFGVDVTEINIIDPEIINNKETKFGEIKIIVPARTSLDEIATSITSQELDLSKFSIAPGNDELLSFENEKVHVFTISAIATNTDILHYEVSIVKEEVLVPETLRITSFTFEKSKNPNLPDDVTISKTVEASGLDKIYLFVPSGTDFTDLIPTVAFDGTKLYYSQESSSPGPGIEYPAEDTSFDFKYPKVFNLTVEDRNGDKRKTTAVIVDVINPVKLEAISVTTPDVTQGTSPYFTGITKWTNQGNHIINFQKATTYEDVSPVITPAPSEWPITVDRSLPGGGLKPGESANVNVQVSQYYPEGIYKSTAVFYTRIFQDNDSDDLFEPAKLQITANIVSDDDW</sequence>
<reference evidence="1 2" key="1">
    <citation type="submission" date="2018-03" db="EMBL/GenBank/DDBJ databases">
        <title>Cross-interface Injection: A General Nanoliter Liquid Handling Method Applied to Single Cells Genome Amplification Automated Nanoliter Liquid Handling Applied to Single Cell Multiple Displacement Amplification.</title>
        <authorList>
            <person name="Yun J."/>
            <person name="Xu P."/>
            <person name="Xu J."/>
            <person name="Dai X."/>
            <person name="Wang Y."/>
            <person name="Zheng X."/>
            <person name="Cao C."/>
            <person name="Yi Q."/>
            <person name="Zhu Y."/>
            <person name="Wang L."/>
            <person name="Dong Z."/>
            <person name="Huang Y."/>
            <person name="Huang L."/>
            <person name="Du W."/>
        </authorList>
    </citation>
    <scope>NUCLEOTIDE SEQUENCE [LARGE SCALE GENOMIC DNA]</scope>
    <source>
        <strain evidence="1 2">Z-D1-2</strain>
    </source>
</reference>